<accession>A0A9P0HH93</accession>
<dbReference type="InterPro" id="IPR032384">
    <property type="entry name" value="Kif23_Arf-bd"/>
</dbReference>
<keyword evidence="3 5" id="KW-0067">ATP-binding</keyword>
<dbReference type="PRINTS" id="PR00380">
    <property type="entry name" value="KINESINHEAVY"/>
</dbReference>
<feature type="domain" description="Kinesin motor" evidence="9">
    <location>
        <begin position="22"/>
        <end position="434"/>
    </location>
</feature>
<dbReference type="PANTHER" id="PTHR24115">
    <property type="entry name" value="KINESIN-RELATED"/>
    <property type="match status" value="1"/>
</dbReference>
<dbReference type="GO" id="GO:0007018">
    <property type="term" value="P:microtubule-based movement"/>
    <property type="evidence" value="ECO:0007669"/>
    <property type="project" value="InterPro"/>
</dbReference>
<dbReference type="InterPro" id="IPR036961">
    <property type="entry name" value="Kinesin_motor_dom_sf"/>
</dbReference>
<dbReference type="PANTHER" id="PTHR24115:SF600">
    <property type="entry name" value="KINESIN-LIKE PROTEIN KIF23"/>
    <property type="match status" value="1"/>
</dbReference>
<dbReference type="Gene3D" id="2.60.40.4330">
    <property type="entry name" value="Kinesin-like protein Kif23, Arf6-interacting domain"/>
    <property type="match status" value="1"/>
</dbReference>
<keyword evidence="5 6" id="KW-0505">Motor protein</keyword>
<organism evidence="10 11">
    <name type="scientific">Nezara viridula</name>
    <name type="common">Southern green stink bug</name>
    <name type="synonym">Cimex viridulus</name>
    <dbReference type="NCBI Taxonomy" id="85310"/>
    <lineage>
        <taxon>Eukaryota</taxon>
        <taxon>Metazoa</taxon>
        <taxon>Ecdysozoa</taxon>
        <taxon>Arthropoda</taxon>
        <taxon>Hexapoda</taxon>
        <taxon>Insecta</taxon>
        <taxon>Pterygota</taxon>
        <taxon>Neoptera</taxon>
        <taxon>Paraneoptera</taxon>
        <taxon>Hemiptera</taxon>
        <taxon>Heteroptera</taxon>
        <taxon>Panheteroptera</taxon>
        <taxon>Pentatomomorpha</taxon>
        <taxon>Pentatomoidea</taxon>
        <taxon>Pentatomidae</taxon>
        <taxon>Pentatominae</taxon>
        <taxon>Nezara</taxon>
    </lineage>
</organism>
<dbReference type="GO" id="GO:0003777">
    <property type="term" value="F:microtubule motor activity"/>
    <property type="evidence" value="ECO:0007669"/>
    <property type="project" value="InterPro"/>
</dbReference>
<dbReference type="Proteomes" id="UP001152798">
    <property type="component" value="Chromosome 5"/>
</dbReference>
<evidence type="ECO:0000256" key="4">
    <source>
        <dbReference type="ARBA" id="ARBA00023212"/>
    </source>
</evidence>
<evidence type="ECO:0000256" key="3">
    <source>
        <dbReference type="ARBA" id="ARBA00022840"/>
    </source>
</evidence>
<feature type="region of interest" description="Disordered" evidence="8">
    <location>
        <begin position="677"/>
        <end position="704"/>
    </location>
</feature>
<protein>
    <recommendedName>
        <fullName evidence="6">Kinesin-like protein</fullName>
    </recommendedName>
</protein>
<evidence type="ECO:0000259" key="9">
    <source>
        <dbReference type="PROSITE" id="PS50067"/>
    </source>
</evidence>
<keyword evidence="6" id="KW-0493">Microtubule</keyword>
<evidence type="ECO:0000256" key="7">
    <source>
        <dbReference type="SAM" id="Coils"/>
    </source>
</evidence>
<keyword evidence="4" id="KW-0963">Cytoplasm</keyword>
<evidence type="ECO:0000256" key="6">
    <source>
        <dbReference type="RuleBase" id="RU000394"/>
    </source>
</evidence>
<feature type="compositionally biased region" description="Polar residues" evidence="8">
    <location>
        <begin position="808"/>
        <end position="826"/>
    </location>
</feature>
<dbReference type="PROSITE" id="PS50067">
    <property type="entry name" value="KINESIN_MOTOR_2"/>
    <property type="match status" value="1"/>
</dbReference>
<evidence type="ECO:0000313" key="11">
    <source>
        <dbReference type="Proteomes" id="UP001152798"/>
    </source>
</evidence>
<dbReference type="EMBL" id="OV725081">
    <property type="protein sequence ID" value="CAH1401702.1"/>
    <property type="molecule type" value="Genomic_DNA"/>
</dbReference>
<keyword evidence="4" id="KW-0206">Cytoskeleton</keyword>
<dbReference type="GO" id="GO:0051256">
    <property type="term" value="P:mitotic spindle midzone assembly"/>
    <property type="evidence" value="ECO:0007669"/>
    <property type="project" value="TreeGrafter"/>
</dbReference>
<keyword evidence="2 5" id="KW-0547">Nucleotide-binding</keyword>
<dbReference type="InterPro" id="IPR027417">
    <property type="entry name" value="P-loop_NTPase"/>
</dbReference>
<dbReference type="Pfam" id="PF00225">
    <property type="entry name" value="Kinesin"/>
    <property type="match status" value="1"/>
</dbReference>
<dbReference type="PROSITE" id="PS00411">
    <property type="entry name" value="KINESIN_MOTOR_1"/>
    <property type="match status" value="1"/>
</dbReference>
<keyword evidence="7" id="KW-0175">Coiled coil</keyword>
<keyword evidence="11" id="KW-1185">Reference proteome</keyword>
<feature type="binding site" evidence="5">
    <location>
        <begin position="109"/>
        <end position="116"/>
    </location>
    <ligand>
        <name>ATP</name>
        <dbReference type="ChEBI" id="CHEBI:30616"/>
    </ligand>
</feature>
<dbReference type="SUPFAM" id="SSF52540">
    <property type="entry name" value="P-loop containing nucleoside triphosphate hydrolases"/>
    <property type="match status" value="1"/>
</dbReference>
<proteinExistence type="inferred from homology"/>
<reference evidence="10" key="1">
    <citation type="submission" date="2022-01" db="EMBL/GenBank/DDBJ databases">
        <authorList>
            <person name="King R."/>
        </authorList>
    </citation>
    <scope>NUCLEOTIDE SEQUENCE</scope>
</reference>
<feature type="coiled-coil region" evidence="7">
    <location>
        <begin position="552"/>
        <end position="639"/>
    </location>
</feature>
<dbReference type="Gene3D" id="3.40.850.10">
    <property type="entry name" value="Kinesin motor domain"/>
    <property type="match status" value="1"/>
</dbReference>
<evidence type="ECO:0000256" key="5">
    <source>
        <dbReference type="PROSITE-ProRule" id="PRU00283"/>
    </source>
</evidence>
<feature type="region of interest" description="Disordered" evidence="8">
    <location>
        <begin position="1"/>
        <end position="23"/>
    </location>
</feature>
<dbReference type="OrthoDB" id="2403182at2759"/>
<dbReference type="GO" id="GO:0005524">
    <property type="term" value="F:ATP binding"/>
    <property type="evidence" value="ECO:0007669"/>
    <property type="project" value="UniProtKB-UniRule"/>
</dbReference>
<dbReference type="InterPro" id="IPR001752">
    <property type="entry name" value="Kinesin_motor_dom"/>
</dbReference>
<dbReference type="GO" id="GO:0005874">
    <property type="term" value="C:microtubule"/>
    <property type="evidence" value="ECO:0007669"/>
    <property type="project" value="UniProtKB-KW"/>
</dbReference>
<dbReference type="AlphaFoldDB" id="A0A9P0HH93"/>
<sequence length="840" mass="95796">MNPGRNRMQNKNSRQKNGPKESMEVCCRVRPVPSQNTELCLKVEPPSTVILAPPPSYINLRNAPTKEMHYTFKKVFQEQISQKEVFESVALPLIENLLNAKNSLLFTYGVTGSGKTHTMIGSGKDGGIMPRCIDTIFNSIGMYKTNKYVFKPDKLNGFDIQSESEAIIEMQQEIICQTPAKIKNPKLERNNSDQDLFKRIPTETKITNIDIDNAYAVFVTFVEIYNNSVYDLLEECPDDGFRQRGPQVKIIREDADHNMFVHGVNEVEVSSADEAFEAFYKGQKRRRIAHTTLNAESSRAHTIFTIRVVQAPVDQQGQSIVQDKKYLQIGQLSLVDLAGSERTNRTKNTGQRLREAGNINNSLMTLRNCLELLRENQKGANKMIPYRDSRLTHLFKTYFEGEGQVCMIVCVNPQGDDYDENLQVMKFAEISQEVQIAFPPTTPRVNHGFTPGRRRANNALKKFEIEYDKENQEIPPSGNGLHKKPVEIFADIPSLRYVSMDDDLSVKKAKEFLENQLQLYNSVTGNIRERYHDFREMILKTERTAFTASQEIESIKSLYEREKERNSDLESRVKNSDSQMCSLKRKIDEYELNVKRLKRELSEKDMHIHKTKINTEKVKEQYNSKIAQTQEKLKTEIERRLRSQKSAMEFEARSRDRKLREAKRVLSDEALRSIPSTPSAAMERSKYTVSTPSVRPPSPNFRSTGRKLVNARRARRSRSLETWLEHRPPAPLPLATILQPVLTKRKSVSKLTDAKDMVSGGVDKYCLVTQGQDSDGDLEARIYKGDVLPTTGGGVQVKFSDVEILKQKSPSSSPTRRNHNLANNAQNGCSVAIEGHGFRR</sequence>
<evidence type="ECO:0000256" key="2">
    <source>
        <dbReference type="ARBA" id="ARBA00022741"/>
    </source>
</evidence>
<dbReference type="GO" id="GO:0005871">
    <property type="term" value="C:kinesin complex"/>
    <property type="evidence" value="ECO:0007669"/>
    <property type="project" value="TreeGrafter"/>
</dbReference>
<evidence type="ECO:0000313" key="10">
    <source>
        <dbReference type="EMBL" id="CAH1401702.1"/>
    </source>
</evidence>
<evidence type="ECO:0000256" key="1">
    <source>
        <dbReference type="ARBA" id="ARBA00004245"/>
    </source>
</evidence>
<name>A0A9P0HH93_NEZVI</name>
<feature type="region of interest" description="Disordered" evidence="8">
    <location>
        <begin position="807"/>
        <end position="826"/>
    </location>
</feature>
<comment type="similarity">
    <text evidence="5 6">Belongs to the TRAFAC class myosin-kinesin ATPase superfamily. Kinesin family.</text>
</comment>
<dbReference type="GO" id="GO:0008017">
    <property type="term" value="F:microtubule binding"/>
    <property type="evidence" value="ECO:0007669"/>
    <property type="project" value="InterPro"/>
</dbReference>
<dbReference type="Pfam" id="PF16540">
    <property type="entry name" value="MKLP1_Arf_bdg"/>
    <property type="match status" value="1"/>
</dbReference>
<gene>
    <name evidence="10" type="ORF">NEZAVI_LOCUS10669</name>
</gene>
<dbReference type="SMART" id="SM00129">
    <property type="entry name" value="KISc"/>
    <property type="match status" value="1"/>
</dbReference>
<comment type="subcellular location">
    <subcellularLocation>
        <location evidence="1">Cytoplasm</location>
        <location evidence="1">Cytoskeleton</location>
    </subcellularLocation>
</comment>
<dbReference type="InterPro" id="IPR038105">
    <property type="entry name" value="Kif23_Arf-bd_sf"/>
</dbReference>
<evidence type="ECO:0000256" key="8">
    <source>
        <dbReference type="SAM" id="MobiDB-lite"/>
    </source>
</evidence>
<feature type="compositionally biased region" description="Polar residues" evidence="8">
    <location>
        <begin position="7"/>
        <end position="16"/>
    </location>
</feature>
<dbReference type="GO" id="GO:0005634">
    <property type="term" value="C:nucleus"/>
    <property type="evidence" value="ECO:0007669"/>
    <property type="project" value="TreeGrafter"/>
</dbReference>
<dbReference type="InterPro" id="IPR019821">
    <property type="entry name" value="Kinesin_motor_CS"/>
</dbReference>
<dbReference type="GO" id="GO:0016887">
    <property type="term" value="F:ATP hydrolysis activity"/>
    <property type="evidence" value="ECO:0007669"/>
    <property type="project" value="TreeGrafter"/>
</dbReference>
<dbReference type="InterPro" id="IPR027640">
    <property type="entry name" value="Kinesin-like_fam"/>
</dbReference>